<name>A0ABX1C613_9ACTN</name>
<feature type="transmembrane region" description="Helical" evidence="1">
    <location>
        <begin position="211"/>
        <end position="230"/>
    </location>
</feature>
<keyword evidence="3" id="KW-1185">Reference proteome</keyword>
<dbReference type="Pfam" id="PF19814">
    <property type="entry name" value="DUF6297"/>
    <property type="match status" value="1"/>
</dbReference>
<dbReference type="RefSeq" id="WP_168103751.1">
    <property type="nucleotide sequence ID" value="NZ_JAATEN010000021.1"/>
</dbReference>
<feature type="transmembrane region" description="Helical" evidence="1">
    <location>
        <begin position="123"/>
        <end position="146"/>
    </location>
</feature>
<gene>
    <name evidence="2" type="ORF">HCK00_21970</name>
</gene>
<feature type="transmembrane region" description="Helical" evidence="1">
    <location>
        <begin position="167"/>
        <end position="191"/>
    </location>
</feature>
<feature type="transmembrane region" description="Helical" evidence="1">
    <location>
        <begin position="314"/>
        <end position="339"/>
    </location>
</feature>
<sequence length="506" mass="51848">MYTVYCTVLLFAIWGVPLLAAAAQAGADGRLRGPVAEAVPSALRAVLPAVLATVVLLPAERARWQGPVLLEPAALSWLLPQPVLRRALLLPRFVTASVTATVIGAAAGAVAGFLLHALGAGSWWAATCAGAGAGAVAGFAGTALATSVQRHSGTGSRHVASIRRTGWTVAAALWLLAAAAPVVGSWATWAVLWSGPWGWATLPPAAVAGEVPAGAGWAGAVLSALVLTAAGRAGAESAARIPARVLRAQADTALRVRASLYSLDLRQARAAVRATSSRTVRPTVRLPLPRRRWLLVPWRDATALLRSPGRPAWAAVWAAVAVVPLCLDGAPLAVVLMTLPSGYLAAAHLVEPARLESDDARCSAHLPWPARVLALWHGVVPAAGLLTLFLLGGSVAAVAGLWSDRLLVLPVLVPALVGAALVSAYRGVVPAHLMVGSATPLGDTGPLAALVWQVRGPLVALGALTVVDGPVRGAEPDAVGLLWPLLVGVGMAWWAGATARRTMLGR</sequence>
<keyword evidence="1" id="KW-1133">Transmembrane helix</keyword>
<evidence type="ECO:0000313" key="2">
    <source>
        <dbReference type="EMBL" id="NJQ03129.1"/>
    </source>
</evidence>
<feature type="transmembrane region" description="Helical" evidence="1">
    <location>
        <begin position="375"/>
        <end position="399"/>
    </location>
</feature>
<evidence type="ECO:0000313" key="3">
    <source>
        <dbReference type="Proteomes" id="UP000695264"/>
    </source>
</evidence>
<dbReference type="EMBL" id="JAATEN010000021">
    <property type="protein sequence ID" value="NJQ03129.1"/>
    <property type="molecule type" value="Genomic_DNA"/>
</dbReference>
<accession>A0ABX1C613</accession>
<reference evidence="2 3" key="1">
    <citation type="submission" date="2020-03" db="EMBL/GenBank/DDBJ databases">
        <title>WGS of actinomycetes isolated from Thailand.</title>
        <authorList>
            <person name="Thawai C."/>
        </authorList>
    </citation>
    <scope>NUCLEOTIDE SEQUENCE [LARGE SCALE GENOMIC DNA]</scope>
    <source>
        <strain evidence="2 3">PLAI 1-29</strain>
    </source>
</reference>
<feature type="transmembrane region" description="Helical" evidence="1">
    <location>
        <begin position="93"/>
        <end position="117"/>
    </location>
</feature>
<feature type="transmembrane region" description="Helical" evidence="1">
    <location>
        <begin position="406"/>
        <end position="425"/>
    </location>
</feature>
<comment type="caution">
    <text evidence="2">The sequence shown here is derived from an EMBL/GenBank/DDBJ whole genome shotgun (WGS) entry which is preliminary data.</text>
</comment>
<keyword evidence="1" id="KW-0812">Transmembrane</keyword>
<dbReference type="InterPro" id="IPR046264">
    <property type="entry name" value="DUF6297"/>
</dbReference>
<evidence type="ECO:0000256" key="1">
    <source>
        <dbReference type="SAM" id="Phobius"/>
    </source>
</evidence>
<keyword evidence="1" id="KW-0472">Membrane</keyword>
<dbReference type="Proteomes" id="UP000695264">
    <property type="component" value="Unassembled WGS sequence"/>
</dbReference>
<protein>
    <recommendedName>
        <fullName evidence="4">ABC transporter permease</fullName>
    </recommendedName>
</protein>
<feature type="transmembrane region" description="Helical" evidence="1">
    <location>
        <begin position="478"/>
        <end position="496"/>
    </location>
</feature>
<proteinExistence type="predicted"/>
<organism evidence="2 3">
    <name type="scientific">Streptomyces zingiberis</name>
    <dbReference type="NCBI Taxonomy" id="2053010"/>
    <lineage>
        <taxon>Bacteria</taxon>
        <taxon>Bacillati</taxon>
        <taxon>Actinomycetota</taxon>
        <taxon>Actinomycetes</taxon>
        <taxon>Kitasatosporales</taxon>
        <taxon>Streptomycetaceae</taxon>
        <taxon>Streptomyces</taxon>
    </lineage>
</organism>
<feature type="transmembrane region" description="Helical" evidence="1">
    <location>
        <begin position="38"/>
        <end position="57"/>
    </location>
</feature>
<evidence type="ECO:0008006" key="4">
    <source>
        <dbReference type="Google" id="ProtNLM"/>
    </source>
</evidence>